<accession>A0A3N4KA74</accession>
<organism evidence="3 4">
    <name type="scientific">Morchella conica CCBAS932</name>
    <dbReference type="NCBI Taxonomy" id="1392247"/>
    <lineage>
        <taxon>Eukaryota</taxon>
        <taxon>Fungi</taxon>
        <taxon>Dikarya</taxon>
        <taxon>Ascomycota</taxon>
        <taxon>Pezizomycotina</taxon>
        <taxon>Pezizomycetes</taxon>
        <taxon>Pezizales</taxon>
        <taxon>Morchellaceae</taxon>
        <taxon>Morchella</taxon>
    </lineage>
</organism>
<evidence type="ECO:0000313" key="3">
    <source>
        <dbReference type="EMBL" id="RPB07363.1"/>
    </source>
</evidence>
<evidence type="ECO:0000259" key="2">
    <source>
        <dbReference type="Pfam" id="PF13358"/>
    </source>
</evidence>
<dbReference type="Pfam" id="PF01498">
    <property type="entry name" value="HTH_Tnp_Tc3_2"/>
    <property type="match status" value="1"/>
</dbReference>
<protein>
    <recommendedName>
        <fullName evidence="5">Transposase Tc1-like domain-containing protein</fullName>
    </recommendedName>
</protein>
<dbReference type="STRING" id="1392247.A0A3N4KA74"/>
<name>A0A3N4KA74_9PEZI</name>
<dbReference type="InParanoid" id="A0A3N4KA74"/>
<dbReference type="EMBL" id="ML119185">
    <property type="protein sequence ID" value="RPB07363.1"/>
    <property type="molecule type" value="Genomic_DNA"/>
</dbReference>
<feature type="domain" description="Transposase Tc1-like" evidence="1">
    <location>
        <begin position="32"/>
        <end position="91"/>
    </location>
</feature>
<dbReference type="Gene3D" id="3.30.420.10">
    <property type="entry name" value="Ribonuclease H-like superfamily/Ribonuclease H"/>
    <property type="match status" value="2"/>
</dbReference>
<keyword evidence="4" id="KW-1185">Reference proteome</keyword>
<dbReference type="AlphaFoldDB" id="A0A3N4KA74"/>
<dbReference type="GO" id="GO:0003677">
    <property type="term" value="F:DNA binding"/>
    <property type="evidence" value="ECO:0007669"/>
    <property type="project" value="InterPro"/>
</dbReference>
<sequence>MPFDKSGKRREATLNEKIKVIEGRTQGESFMEANPEAIVADIMADTGLNVSERTVSNYVHSENYYVHTASTKPWLKEEQKSKRRQWCSVRLNWLVEVRHKRIFTDECTIEIGGGGKYEVLNYHLLPFMQSLPEDISTYETIEDWHKAHTSQMAADWRKSHGIRRSDWPPSSPDLNIIENCRSILKARLIRRMKDPEKRARNQVELAQHAREEWEKLDWKKVYKIIDSMPKRIAAVVKNKGGHTKW</sequence>
<dbReference type="GO" id="GO:0006313">
    <property type="term" value="P:DNA transposition"/>
    <property type="evidence" value="ECO:0007669"/>
    <property type="project" value="InterPro"/>
</dbReference>
<feature type="domain" description="Tc1-like transposase DDE" evidence="2">
    <location>
        <begin position="123"/>
        <end position="191"/>
    </location>
</feature>
<proteinExistence type="predicted"/>
<dbReference type="InterPro" id="IPR002492">
    <property type="entry name" value="Transposase_Tc1-like"/>
</dbReference>
<dbReference type="OrthoDB" id="5410741at2759"/>
<dbReference type="Proteomes" id="UP000277580">
    <property type="component" value="Unassembled WGS sequence"/>
</dbReference>
<dbReference type="GO" id="GO:0015074">
    <property type="term" value="P:DNA integration"/>
    <property type="evidence" value="ECO:0007669"/>
    <property type="project" value="InterPro"/>
</dbReference>
<dbReference type="InterPro" id="IPR036397">
    <property type="entry name" value="RNaseH_sf"/>
</dbReference>
<evidence type="ECO:0000259" key="1">
    <source>
        <dbReference type="Pfam" id="PF01498"/>
    </source>
</evidence>
<gene>
    <name evidence="3" type="ORF">P167DRAFT_549810</name>
</gene>
<evidence type="ECO:0000313" key="4">
    <source>
        <dbReference type="Proteomes" id="UP000277580"/>
    </source>
</evidence>
<dbReference type="Pfam" id="PF13358">
    <property type="entry name" value="DDE_3"/>
    <property type="match status" value="1"/>
</dbReference>
<reference evidence="3 4" key="1">
    <citation type="journal article" date="2018" name="Nat. Ecol. Evol.">
        <title>Pezizomycetes genomes reveal the molecular basis of ectomycorrhizal truffle lifestyle.</title>
        <authorList>
            <person name="Murat C."/>
            <person name="Payen T."/>
            <person name="Noel B."/>
            <person name="Kuo A."/>
            <person name="Morin E."/>
            <person name="Chen J."/>
            <person name="Kohler A."/>
            <person name="Krizsan K."/>
            <person name="Balestrini R."/>
            <person name="Da Silva C."/>
            <person name="Montanini B."/>
            <person name="Hainaut M."/>
            <person name="Levati E."/>
            <person name="Barry K.W."/>
            <person name="Belfiori B."/>
            <person name="Cichocki N."/>
            <person name="Clum A."/>
            <person name="Dockter R.B."/>
            <person name="Fauchery L."/>
            <person name="Guy J."/>
            <person name="Iotti M."/>
            <person name="Le Tacon F."/>
            <person name="Lindquist E.A."/>
            <person name="Lipzen A."/>
            <person name="Malagnac F."/>
            <person name="Mello A."/>
            <person name="Molinier V."/>
            <person name="Miyauchi S."/>
            <person name="Poulain J."/>
            <person name="Riccioni C."/>
            <person name="Rubini A."/>
            <person name="Sitrit Y."/>
            <person name="Splivallo R."/>
            <person name="Traeger S."/>
            <person name="Wang M."/>
            <person name="Zifcakova L."/>
            <person name="Wipf D."/>
            <person name="Zambonelli A."/>
            <person name="Paolocci F."/>
            <person name="Nowrousian M."/>
            <person name="Ottonello S."/>
            <person name="Baldrian P."/>
            <person name="Spatafora J.W."/>
            <person name="Henrissat B."/>
            <person name="Nagy L.G."/>
            <person name="Aury J.M."/>
            <person name="Wincker P."/>
            <person name="Grigoriev I.V."/>
            <person name="Bonfante P."/>
            <person name="Martin F.M."/>
        </authorList>
    </citation>
    <scope>NUCLEOTIDE SEQUENCE [LARGE SCALE GENOMIC DNA]</scope>
    <source>
        <strain evidence="3 4">CCBAS932</strain>
    </source>
</reference>
<evidence type="ECO:0008006" key="5">
    <source>
        <dbReference type="Google" id="ProtNLM"/>
    </source>
</evidence>
<dbReference type="InterPro" id="IPR038717">
    <property type="entry name" value="Tc1-like_DDE_dom"/>
</dbReference>